<evidence type="ECO:0000313" key="1">
    <source>
        <dbReference type="EMBL" id="GGN53712.1"/>
    </source>
</evidence>
<dbReference type="RefSeq" id="WP_188820540.1">
    <property type="nucleotide sequence ID" value="NZ_BMLK01000013.1"/>
</dbReference>
<protein>
    <recommendedName>
        <fullName evidence="3">Antitoxin VbhA domain-containing protein</fullName>
    </recommendedName>
</protein>
<reference evidence="2" key="1">
    <citation type="journal article" date="2019" name="Int. J. Syst. Evol. Microbiol.">
        <title>The Global Catalogue of Microorganisms (GCM) 10K type strain sequencing project: providing services to taxonomists for standard genome sequencing and annotation.</title>
        <authorList>
            <consortium name="The Broad Institute Genomics Platform"/>
            <consortium name="The Broad Institute Genome Sequencing Center for Infectious Disease"/>
            <person name="Wu L."/>
            <person name="Ma J."/>
        </authorList>
    </citation>
    <scope>NUCLEOTIDE SEQUENCE [LARGE SCALE GENOMIC DNA]</scope>
    <source>
        <strain evidence="2">CGMCC 1.6784</strain>
    </source>
</reference>
<organism evidence="1 2">
    <name type="scientific">Novosphingobium indicum</name>
    <dbReference type="NCBI Taxonomy" id="462949"/>
    <lineage>
        <taxon>Bacteria</taxon>
        <taxon>Pseudomonadati</taxon>
        <taxon>Pseudomonadota</taxon>
        <taxon>Alphaproteobacteria</taxon>
        <taxon>Sphingomonadales</taxon>
        <taxon>Sphingomonadaceae</taxon>
        <taxon>Novosphingobium</taxon>
    </lineage>
</organism>
<name>A0ABQ2JSC2_9SPHN</name>
<proteinExistence type="predicted"/>
<gene>
    <name evidence="1" type="ORF">GCM10011349_28580</name>
</gene>
<evidence type="ECO:0000313" key="2">
    <source>
        <dbReference type="Proteomes" id="UP000605099"/>
    </source>
</evidence>
<dbReference type="EMBL" id="BMLK01000013">
    <property type="protein sequence ID" value="GGN53712.1"/>
    <property type="molecule type" value="Genomic_DNA"/>
</dbReference>
<dbReference type="Proteomes" id="UP000605099">
    <property type="component" value="Unassembled WGS sequence"/>
</dbReference>
<accession>A0ABQ2JSC2</accession>
<sequence length="54" mass="6139">MPKKQKTESQAEQSERFIREAQKLIDAGELSPTDAQRAVDDLLKLQNQATPRKT</sequence>
<evidence type="ECO:0008006" key="3">
    <source>
        <dbReference type="Google" id="ProtNLM"/>
    </source>
</evidence>
<comment type="caution">
    <text evidence="1">The sequence shown here is derived from an EMBL/GenBank/DDBJ whole genome shotgun (WGS) entry which is preliminary data.</text>
</comment>
<keyword evidence="2" id="KW-1185">Reference proteome</keyword>